<dbReference type="InterPro" id="IPR029039">
    <property type="entry name" value="Flavoprotein-like_sf"/>
</dbReference>
<dbReference type="KEGG" id="mcub:MCBB_2043"/>
<dbReference type="Pfam" id="PF03358">
    <property type="entry name" value="FMN_red"/>
    <property type="match status" value="1"/>
</dbReference>
<evidence type="ECO:0000256" key="4">
    <source>
        <dbReference type="ARBA" id="ARBA00022643"/>
    </source>
</evidence>
<evidence type="ECO:0000256" key="5">
    <source>
        <dbReference type="ARBA" id="ARBA00038292"/>
    </source>
</evidence>
<reference evidence="7 8" key="1">
    <citation type="submission" date="2016-08" db="EMBL/GenBank/DDBJ databases">
        <authorList>
            <person name="Seilhamer J.J."/>
        </authorList>
    </citation>
    <scope>NUCLEOTIDE SEQUENCE [LARGE SCALE GENOMIC DNA]</scope>
    <source>
        <strain evidence="7">Buetzberg</strain>
    </source>
</reference>
<dbReference type="STRING" id="118062.MCBB_2043"/>
<evidence type="ECO:0000313" key="7">
    <source>
        <dbReference type="EMBL" id="SCG86591.1"/>
    </source>
</evidence>
<feature type="domain" description="NADPH-dependent FMN reductase-like" evidence="6">
    <location>
        <begin position="1"/>
        <end position="121"/>
    </location>
</feature>
<dbReference type="PANTHER" id="PTHR43278:SF2">
    <property type="entry name" value="IRON-SULFUR FLAVOPROTEIN"/>
    <property type="match status" value="1"/>
</dbReference>
<evidence type="ECO:0000256" key="1">
    <source>
        <dbReference type="ARBA" id="ARBA00001917"/>
    </source>
</evidence>
<dbReference type="RefSeq" id="WP_071907640.1">
    <property type="nucleotide sequence ID" value="NZ_LT607756.1"/>
</dbReference>
<evidence type="ECO:0000313" key="8">
    <source>
        <dbReference type="Proteomes" id="UP000094707"/>
    </source>
</evidence>
<evidence type="ECO:0000256" key="2">
    <source>
        <dbReference type="ARBA" id="ARBA00001966"/>
    </source>
</evidence>
<sequence>MKVVGFVGSPREGGNTEILVDEMLKGASDNGAETKLFNLNSLKITPCQACERCKVNGGECATKDDMQTLYKEIRESDAFVLGAPIYMWQMSAQAKLFTDRLYAFFMTGFEEKYGKKEIALAFTQGNPDANAFNDYLNSVKDMYGLFGNVRDPLVAGGTHEPGEIRGNEDVLKRAREIGKDLVI</sequence>
<name>A0A1D3L4N8_9EURY</name>
<organism evidence="7 8">
    <name type="scientific">Methanobacterium congolense</name>
    <dbReference type="NCBI Taxonomy" id="118062"/>
    <lineage>
        <taxon>Archaea</taxon>
        <taxon>Methanobacteriati</taxon>
        <taxon>Methanobacteriota</taxon>
        <taxon>Methanomada group</taxon>
        <taxon>Methanobacteria</taxon>
        <taxon>Methanobacteriales</taxon>
        <taxon>Methanobacteriaceae</taxon>
        <taxon>Methanobacterium</taxon>
    </lineage>
</organism>
<dbReference type="GO" id="GO:0016491">
    <property type="term" value="F:oxidoreductase activity"/>
    <property type="evidence" value="ECO:0007669"/>
    <property type="project" value="InterPro"/>
</dbReference>
<keyword evidence="8" id="KW-1185">Reference proteome</keyword>
<proteinExistence type="inferred from homology"/>
<dbReference type="PATRIC" id="fig|129848.4.peg.2093"/>
<comment type="cofactor">
    <cofactor evidence="1">
        <name>FMN</name>
        <dbReference type="ChEBI" id="CHEBI:58210"/>
    </cofactor>
</comment>
<gene>
    <name evidence="7" type="ORF">MCBB_2043</name>
</gene>
<accession>A0A1D3L4N8</accession>
<dbReference type="PANTHER" id="PTHR43278">
    <property type="entry name" value="NAD(P)H-DEPENDENT FMN-CONTAINING OXIDOREDUCTASE YWQN-RELATED"/>
    <property type="match status" value="1"/>
</dbReference>
<dbReference type="AlphaFoldDB" id="A0A1D3L4N8"/>
<evidence type="ECO:0000259" key="6">
    <source>
        <dbReference type="Pfam" id="PF03358"/>
    </source>
</evidence>
<dbReference type="Proteomes" id="UP000094707">
    <property type="component" value="Chromosome I"/>
</dbReference>
<dbReference type="Gene3D" id="3.40.50.360">
    <property type="match status" value="1"/>
</dbReference>
<dbReference type="InterPro" id="IPR005025">
    <property type="entry name" value="FMN_Rdtase-like_dom"/>
</dbReference>
<dbReference type="OrthoDB" id="9059at2157"/>
<keyword evidence="4" id="KW-0288">FMN</keyword>
<evidence type="ECO:0000256" key="3">
    <source>
        <dbReference type="ARBA" id="ARBA00022630"/>
    </source>
</evidence>
<dbReference type="InterPro" id="IPR051796">
    <property type="entry name" value="ISF_SsuE-like"/>
</dbReference>
<dbReference type="EMBL" id="LT607756">
    <property type="protein sequence ID" value="SCG86591.1"/>
    <property type="molecule type" value="Genomic_DNA"/>
</dbReference>
<comment type="cofactor">
    <cofactor evidence="2">
        <name>[4Fe-4S] cluster</name>
        <dbReference type="ChEBI" id="CHEBI:49883"/>
    </cofactor>
</comment>
<keyword evidence="3" id="KW-0285">Flavoprotein</keyword>
<comment type="similarity">
    <text evidence="5">Belongs to the SsuE family. Isf subfamily.</text>
</comment>
<protein>
    <submittedName>
        <fullName evidence="7">Iron-sulfur flavoprotein AF_1436</fullName>
    </submittedName>
</protein>
<dbReference type="GeneID" id="30412878"/>
<dbReference type="SUPFAM" id="SSF52218">
    <property type="entry name" value="Flavoproteins"/>
    <property type="match status" value="1"/>
</dbReference>